<reference evidence="1" key="1">
    <citation type="submission" date="2013-04" db="EMBL/GenBank/DDBJ databases">
        <authorList>
            <person name="Qu J."/>
            <person name="Murali S.C."/>
            <person name="Bandaranaike D."/>
            <person name="Bellair M."/>
            <person name="Blankenburg K."/>
            <person name="Chao H."/>
            <person name="Dinh H."/>
            <person name="Doddapaneni H."/>
            <person name="Downs B."/>
            <person name="Dugan-Rocha S."/>
            <person name="Elkadiri S."/>
            <person name="Gnanaolivu R.D."/>
            <person name="Hernandez B."/>
            <person name="Javaid M."/>
            <person name="Jayaseelan J.C."/>
            <person name="Lee S."/>
            <person name="Li M."/>
            <person name="Ming W."/>
            <person name="Munidasa M."/>
            <person name="Muniz J."/>
            <person name="Nguyen L."/>
            <person name="Ongeri F."/>
            <person name="Osuji N."/>
            <person name="Pu L.-L."/>
            <person name="Puazo M."/>
            <person name="Qu C."/>
            <person name="Quiroz J."/>
            <person name="Raj R."/>
            <person name="Weissenberger G."/>
            <person name="Xin Y."/>
            <person name="Zou X."/>
            <person name="Han Y."/>
            <person name="Richards S."/>
            <person name="Worley K."/>
            <person name="Muzny D."/>
            <person name="Gibbs R."/>
        </authorList>
    </citation>
    <scope>NUCLEOTIDE SEQUENCE</scope>
    <source>
        <strain evidence="1">Sampled in the wild</strain>
    </source>
</reference>
<dbReference type="AlphaFoldDB" id="A0A8K0KPM6"/>
<dbReference type="PANTHER" id="PTHR45913:SF21">
    <property type="entry name" value="DUF4371 DOMAIN-CONTAINING PROTEIN"/>
    <property type="match status" value="1"/>
</dbReference>
<dbReference type="PANTHER" id="PTHR45913">
    <property type="entry name" value="EPM2A-INTERACTING PROTEIN 1"/>
    <property type="match status" value="1"/>
</dbReference>
<feature type="non-terminal residue" evidence="1">
    <location>
        <position position="1"/>
    </location>
</feature>
<organism evidence="1 2">
    <name type="scientific">Ladona fulva</name>
    <name type="common">Scarce chaser dragonfly</name>
    <name type="synonym">Libellula fulva</name>
    <dbReference type="NCBI Taxonomy" id="123851"/>
    <lineage>
        <taxon>Eukaryota</taxon>
        <taxon>Metazoa</taxon>
        <taxon>Ecdysozoa</taxon>
        <taxon>Arthropoda</taxon>
        <taxon>Hexapoda</taxon>
        <taxon>Insecta</taxon>
        <taxon>Pterygota</taxon>
        <taxon>Palaeoptera</taxon>
        <taxon>Odonata</taxon>
        <taxon>Epiprocta</taxon>
        <taxon>Anisoptera</taxon>
        <taxon>Libelluloidea</taxon>
        <taxon>Libellulidae</taxon>
        <taxon>Ladona</taxon>
    </lineage>
</organism>
<name>A0A8K0KPM6_LADFU</name>
<protein>
    <submittedName>
        <fullName evidence="1">Uncharacterized protein</fullName>
    </submittedName>
</protein>
<gene>
    <name evidence="1" type="ORF">J437_LFUL000775</name>
</gene>
<dbReference type="OrthoDB" id="8065326at2759"/>
<evidence type="ECO:0000313" key="1">
    <source>
        <dbReference type="EMBL" id="KAG8238937.1"/>
    </source>
</evidence>
<dbReference type="Proteomes" id="UP000792457">
    <property type="component" value="Unassembled WGS sequence"/>
</dbReference>
<proteinExistence type="predicted"/>
<sequence>KANYVVANLIAKKIKHFTGGEFIKECLESVADIIYPEKISDFCEISLSHQTIASHIKDTAKFIKKCATFKFYSIALYENTHSTDAAQLANFTGGIDNEFNINEELTSLIPLKDTTRSVDLYEAVKARFFLTINSMSSIVTDGAPVVVGKKERLTKVRQCRK</sequence>
<accession>A0A8K0KPM6</accession>
<reference evidence="1" key="2">
    <citation type="submission" date="2017-10" db="EMBL/GenBank/DDBJ databases">
        <title>Ladona fulva Genome sequencing and assembly.</title>
        <authorList>
            <person name="Murali S."/>
            <person name="Richards S."/>
            <person name="Bandaranaike D."/>
            <person name="Bellair M."/>
            <person name="Blankenburg K."/>
            <person name="Chao H."/>
            <person name="Dinh H."/>
            <person name="Doddapaneni H."/>
            <person name="Dugan-Rocha S."/>
            <person name="Elkadiri S."/>
            <person name="Gnanaolivu R."/>
            <person name="Hernandez B."/>
            <person name="Skinner E."/>
            <person name="Javaid M."/>
            <person name="Lee S."/>
            <person name="Li M."/>
            <person name="Ming W."/>
            <person name="Munidasa M."/>
            <person name="Muniz J."/>
            <person name="Nguyen L."/>
            <person name="Hughes D."/>
            <person name="Osuji N."/>
            <person name="Pu L.-L."/>
            <person name="Puazo M."/>
            <person name="Qu C."/>
            <person name="Quiroz J."/>
            <person name="Raj R."/>
            <person name="Weissenberger G."/>
            <person name="Xin Y."/>
            <person name="Zou X."/>
            <person name="Han Y."/>
            <person name="Worley K."/>
            <person name="Muzny D."/>
            <person name="Gibbs R."/>
        </authorList>
    </citation>
    <scope>NUCLEOTIDE SEQUENCE</scope>
    <source>
        <strain evidence="1">Sampled in the wild</strain>
    </source>
</reference>
<comment type="caution">
    <text evidence="1">The sequence shown here is derived from an EMBL/GenBank/DDBJ whole genome shotgun (WGS) entry which is preliminary data.</text>
</comment>
<evidence type="ECO:0000313" key="2">
    <source>
        <dbReference type="Proteomes" id="UP000792457"/>
    </source>
</evidence>
<keyword evidence="2" id="KW-1185">Reference proteome</keyword>
<dbReference type="EMBL" id="KZ309469">
    <property type="protein sequence ID" value="KAG8238937.1"/>
    <property type="molecule type" value="Genomic_DNA"/>
</dbReference>